<dbReference type="EMBL" id="JBHSQV010000032">
    <property type="protein sequence ID" value="MFC5985832.1"/>
    <property type="molecule type" value="Genomic_DNA"/>
</dbReference>
<evidence type="ECO:0000256" key="2">
    <source>
        <dbReference type="ARBA" id="ARBA00022801"/>
    </source>
</evidence>
<dbReference type="EC" id="3.1.2.-" evidence="4"/>
<reference evidence="5" key="1">
    <citation type="journal article" date="2019" name="Int. J. Syst. Evol. Microbiol.">
        <title>The Global Catalogue of Microorganisms (GCM) 10K type strain sequencing project: providing services to taxonomists for standard genome sequencing and annotation.</title>
        <authorList>
            <consortium name="The Broad Institute Genomics Platform"/>
            <consortium name="The Broad Institute Genome Sequencing Center for Infectious Disease"/>
            <person name="Wu L."/>
            <person name="Ma J."/>
        </authorList>
    </citation>
    <scope>NUCLEOTIDE SEQUENCE [LARGE SCALE GENOMIC DNA]</scope>
    <source>
        <strain evidence="5">CCM 8749</strain>
    </source>
</reference>
<keyword evidence="2 4" id="KW-0378">Hydrolase</keyword>
<evidence type="ECO:0000313" key="4">
    <source>
        <dbReference type="EMBL" id="MFC5985832.1"/>
    </source>
</evidence>
<organism evidence="4 5">
    <name type="scientific">Marinicrinis lubricantis</name>
    <dbReference type="NCBI Taxonomy" id="2086470"/>
    <lineage>
        <taxon>Bacteria</taxon>
        <taxon>Bacillati</taxon>
        <taxon>Bacillota</taxon>
        <taxon>Bacilli</taxon>
        <taxon>Bacillales</taxon>
        <taxon>Paenibacillaceae</taxon>
    </lineage>
</organism>
<dbReference type="InterPro" id="IPR006683">
    <property type="entry name" value="Thioestr_dom"/>
</dbReference>
<proteinExistence type="inferred from homology"/>
<dbReference type="CDD" id="cd03443">
    <property type="entry name" value="PaaI_thioesterase"/>
    <property type="match status" value="1"/>
</dbReference>
<dbReference type="Pfam" id="PF03061">
    <property type="entry name" value="4HBT"/>
    <property type="match status" value="1"/>
</dbReference>
<comment type="caution">
    <text evidence="4">The sequence shown here is derived from an EMBL/GenBank/DDBJ whole genome shotgun (WGS) entry which is preliminary data.</text>
</comment>
<evidence type="ECO:0000259" key="3">
    <source>
        <dbReference type="Pfam" id="PF03061"/>
    </source>
</evidence>
<keyword evidence="5" id="KW-1185">Reference proteome</keyword>
<dbReference type="InterPro" id="IPR029069">
    <property type="entry name" value="HotDog_dom_sf"/>
</dbReference>
<dbReference type="RefSeq" id="WP_379893053.1">
    <property type="nucleotide sequence ID" value="NZ_CBCSCT010000013.1"/>
</dbReference>
<protein>
    <submittedName>
        <fullName evidence="4">PaaI family thioesterase</fullName>
        <ecNumber evidence="4">3.1.2.-</ecNumber>
    </submittedName>
</protein>
<gene>
    <name evidence="4" type="ORF">ACFPXP_05235</name>
</gene>
<dbReference type="NCBIfam" id="TIGR00369">
    <property type="entry name" value="unchar_dom_1"/>
    <property type="match status" value="1"/>
</dbReference>
<dbReference type="InterPro" id="IPR003736">
    <property type="entry name" value="PAAI_dom"/>
</dbReference>
<evidence type="ECO:0000313" key="5">
    <source>
        <dbReference type="Proteomes" id="UP001596250"/>
    </source>
</evidence>
<dbReference type="SUPFAM" id="SSF54637">
    <property type="entry name" value="Thioesterase/thiol ester dehydrase-isomerase"/>
    <property type="match status" value="1"/>
</dbReference>
<accession>A0ABW1IL74</accession>
<evidence type="ECO:0000256" key="1">
    <source>
        <dbReference type="ARBA" id="ARBA00008324"/>
    </source>
</evidence>
<dbReference type="PANTHER" id="PTHR21660">
    <property type="entry name" value="THIOESTERASE SUPERFAMILY MEMBER-RELATED"/>
    <property type="match status" value="1"/>
</dbReference>
<sequence length="153" mass="17077">MTKQNDQGISKNEPIRIEQMDIEAMEQWASSTFWGYIGCKLKHADKRSATLYLEIEPHHLNVMGILHGGVISTLIDNCMGIAAMMARPGEKVVTSHLNLHFLAQAEGSEIWTYANIVHETRKSLTIEAQVKDKDGRRLAMATGTFRSVGPLVK</sequence>
<dbReference type="Proteomes" id="UP001596250">
    <property type="component" value="Unassembled WGS sequence"/>
</dbReference>
<dbReference type="InterPro" id="IPR039298">
    <property type="entry name" value="ACOT13"/>
</dbReference>
<name>A0ABW1IL74_9BACL</name>
<dbReference type="Gene3D" id="3.10.129.10">
    <property type="entry name" value="Hotdog Thioesterase"/>
    <property type="match status" value="1"/>
</dbReference>
<dbReference type="GO" id="GO:0016787">
    <property type="term" value="F:hydrolase activity"/>
    <property type="evidence" value="ECO:0007669"/>
    <property type="project" value="UniProtKB-KW"/>
</dbReference>
<feature type="domain" description="Thioesterase" evidence="3">
    <location>
        <begin position="63"/>
        <end position="138"/>
    </location>
</feature>
<comment type="similarity">
    <text evidence="1">Belongs to the thioesterase PaaI family.</text>
</comment>
<dbReference type="PANTHER" id="PTHR21660:SF1">
    <property type="entry name" value="ACYL-COENZYME A THIOESTERASE 13"/>
    <property type="match status" value="1"/>
</dbReference>